<feature type="compositionally biased region" description="Gly residues" evidence="1">
    <location>
        <begin position="130"/>
        <end position="173"/>
    </location>
</feature>
<feature type="compositionally biased region" description="Low complexity" evidence="1">
    <location>
        <begin position="827"/>
        <end position="842"/>
    </location>
</feature>
<reference evidence="3 4" key="1">
    <citation type="submission" date="2014-05" db="EMBL/GenBank/DDBJ databases">
        <title>Draft genome sequence of a rare smut relative, Tilletiaria anomala UBC 951.</title>
        <authorList>
            <consortium name="DOE Joint Genome Institute"/>
            <person name="Toome M."/>
            <person name="Kuo A."/>
            <person name="Henrissat B."/>
            <person name="Lipzen A."/>
            <person name="Tritt A."/>
            <person name="Yoshinaga Y."/>
            <person name="Zane M."/>
            <person name="Barry K."/>
            <person name="Grigoriev I.V."/>
            <person name="Spatafora J.W."/>
            <person name="Aimea M.C."/>
        </authorList>
    </citation>
    <scope>NUCLEOTIDE SEQUENCE [LARGE SCALE GENOMIC DNA]</scope>
    <source>
        <strain evidence="3 4">UBC 951</strain>
    </source>
</reference>
<organism evidence="3 4">
    <name type="scientific">Tilletiaria anomala (strain ATCC 24038 / CBS 436.72 / UBC 951)</name>
    <dbReference type="NCBI Taxonomy" id="1037660"/>
    <lineage>
        <taxon>Eukaryota</taxon>
        <taxon>Fungi</taxon>
        <taxon>Dikarya</taxon>
        <taxon>Basidiomycota</taxon>
        <taxon>Ustilaginomycotina</taxon>
        <taxon>Exobasidiomycetes</taxon>
        <taxon>Georgefischeriales</taxon>
        <taxon>Tilletiariaceae</taxon>
        <taxon>Tilletiaria</taxon>
    </lineage>
</organism>
<dbReference type="HOGENOM" id="CLU_262152_0_0_1"/>
<keyword evidence="2" id="KW-0812">Transmembrane</keyword>
<dbReference type="GeneID" id="25267769"/>
<dbReference type="OMA" id="GWRRLTM"/>
<feature type="region of interest" description="Disordered" evidence="1">
    <location>
        <begin position="745"/>
        <end position="890"/>
    </location>
</feature>
<dbReference type="RefSeq" id="XP_013244429.1">
    <property type="nucleotide sequence ID" value="XM_013388975.1"/>
</dbReference>
<proteinExistence type="predicted"/>
<feature type="compositionally biased region" description="Basic and acidic residues" evidence="1">
    <location>
        <begin position="858"/>
        <end position="873"/>
    </location>
</feature>
<feature type="compositionally biased region" description="Low complexity" evidence="1">
    <location>
        <begin position="266"/>
        <end position="280"/>
    </location>
</feature>
<feature type="compositionally biased region" description="Low complexity" evidence="1">
    <location>
        <begin position="289"/>
        <end position="300"/>
    </location>
</feature>
<feature type="region of interest" description="Disordered" evidence="1">
    <location>
        <begin position="1182"/>
        <end position="1292"/>
    </location>
</feature>
<sequence>MVDDRSGVTLPGPPTGPGLTAQVLPPWLSYSPVATATYTELVTHTRVIYYPSGTRAPTQSLITTTEVKTSTQFSIHYVPLLYDGPSPPPPLGTLFTTANQASVHSQGQGQPTQNPQPTGSPGQGQAPEHGGVGNGNGTGNGNDSGNGAGGTSTGSGAGQGKGNGSGSGNGQDGNGAQPAGSDPTPFTPNGNASVQPAVFTESITGVIPTASAEAITEGQHAASGVTVFSGASVPYQTASVTVIAGSLYTLATEPSGSTFTLDTGLSTAPPSSATSIPGTAIISSNQPQSSPTSASGAGSVSADGLPGSKMLSRGQIAGIAIGVLVLLVLLVLLAFCCARRRRKRAAYTERDRYMSVARLYAEKEPEGAMAAGQAGPASGGRNGFFRRFGRAGAKGLYAALGAATTGSGRLTAAAVRGGRGSLGSCEWEEDQLTDRSNNSGFHIVGGVQSHERHGHGHGHSAADPFADGVHNIPHASNGNGGGSKSARPTSFTGRIAAAGVASAVGVGALASALGRKASRRKPVPTYTYEDVAERDHDDFDPDAQPISDEVAEKHGLMDDAGEHHYGRHSLPEMAYAPNPYSAGTFRGPYDPALAADAGAAAGGAMLYGIYQQQWTGSNGSGSDHHRPISGDNWTSSAHSHNSSAAHMGSVNDSPVSSRNSRSNTSLPPPPRAPRGLQNVAPAAPEDNASLPQFEGRFGSGDISELAGLAPKGDSESGYSQDKHTSAAATAGASAAGGFALGQLAAGHRDSSGSTYSRGYYPKDSSNGAHEGFASDGTRHSRFLSSNTPLLGPNAARPSAGKSSAPGSAEGHGRLATIASVGEFGERSSMTSPSGPAPSSSNPRTLSMHTQSMQPTQTDQHDRTHDSEFGRPSRDTFGPTGSGRSGEEPAVSGAVGFFGGLAAGWRTLTGSAPQSSQTMRKSLPEARSQQASVHSMSNGDRSGSLHQTGSIVSHESGGSAALVAAPLPVLDGTQSSSGSNARSGYLGSSSEAAVSRSGSASRSAQASSSRGSAAHQRSLRSYLSDGDGSISTGAASYSPSGPTRGAGRNSGLTRSALQPDHYSLESDATSSRATAGESSEHGSMGSSSSKKRPRSNSVDNTRLSNVYEGHEEANDAFADCQHGHYPSRSLGDAVTRQATREAELSASVLLGGADTTSTRPRLLSGPRGLSVGTARMVAPALSTSVSSPSLREIGGQQAQASSSTSSTWRPSPRVATASERAQQAQETLGAHARTARSDVTQGSGSRLRFANPDADPENDVAGAADTAREAEAEEDREHGGTGEHLAWPKFLRF</sequence>
<evidence type="ECO:0000256" key="1">
    <source>
        <dbReference type="SAM" id="MobiDB-lite"/>
    </source>
</evidence>
<feature type="compositionally biased region" description="Polar residues" evidence="1">
    <location>
        <begin position="650"/>
        <end position="665"/>
    </location>
</feature>
<feature type="compositionally biased region" description="Low complexity" evidence="1">
    <location>
        <begin position="1195"/>
        <end position="1206"/>
    </location>
</feature>
<feature type="region of interest" description="Disordered" evidence="1">
    <location>
        <begin position="616"/>
        <end position="725"/>
    </location>
</feature>
<feature type="compositionally biased region" description="Polar residues" evidence="1">
    <location>
        <begin position="843"/>
        <end position="857"/>
    </location>
</feature>
<accession>A0A066WGU1</accession>
<feature type="transmembrane region" description="Helical" evidence="2">
    <location>
        <begin position="495"/>
        <end position="514"/>
    </location>
</feature>
<keyword evidence="2" id="KW-1133">Transmembrane helix</keyword>
<name>A0A066WGU1_TILAU</name>
<dbReference type="OrthoDB" id="3367074at2759"/>
<feature type="transmembrane region" description="Helical" evidence="2">
    <location>
        <begin position="316"/>
        <end position="338"/>
    </location>
</feature>
<dbReference type="STRING" id="1037660.A0A066WGU1"/>
<feature type="compositionally biased region" description="Low complexity" evidence="1">
    <location>
        <begin position="995"/>
        <end position="1013"/>
    </location>
</feature>
<comment type="caution">
    <text evidence="3">The sequence shown here is derived from an EMBL/GenBank/DDBJ whole genome shotgun (WGS) entry which is preliminary data.</text>
</comment>
<feature type="region of interest" description="Disordered" evidence="1">
    <location>
        <begin position="1149"/>
        <end position="1168"/>
    </location>
</feature>
<dbReference type="EMBL" id="JMSN01000020">
    <property type="protein sequence ID" value="KDN49915.1"/>
    <property type="molecule type" value="Genomic_DNA"/>
</dbReference>
<dbReference type="Proteomes" id="UP000027361">
    <property type="component" value="Unassembled WGS sequence"/>
</dbReference>
<feature type="compositionally biased region" description="Low complexity" evidence="1">
    <location>
        <begin position="635"/>
        <end position="646"/>
    </location>
</feature>
<feature type="region of interest" description="Disordered" evidence="1">
    <location>
        <begin position="101"/>
        <end position="193"/>
    </location>
</feature>
<feature type="compositionally biased region" description="Polar residues" evidence="1">
    <location>
        <begin position="907"/>
        <end position="919"/>
    </location>
</feature>
<feature type="compositionally biased region" description="Low complexity" evidence="1">
    <location>
        <begin position="105"/>
        <end position="127"/>
    </location>
</feature>
<dbReference type="InParanoid" id="A0A066WGU1"/>
<protein>
    <submittedName>
        <fullName evidence="3">Uncharacterized protein</fullName>
    </submittedName>
</protein>
<feature type="compositionally biased region" description="Basic and acidic residues" evidence="1">
    <location>
        <begin position="1265"/>
        <end position="1280"/>
    </location>
</feature>
<keyword evidence="4" id="KW-1185">Reference proteome</keyword>
<evidence type="ECO:0000256" key="2">
    <source>
        <dbReference type="SAM" id="Phobius"/>
    </source>
</evidence>
<feature type="region of interest" description="Disordered" evidence="1">
    <location>
        <begin position="995"/>
        <end position="1099"/>
    </location>
</feature>
<evidence type="ECO:0000313" key="4">
    <source>
        <dbReference type="Proteomes" id="UP000027361"/>
    </source>
</evidence>
<gene>
    <name evidence="3" type="ORF">K437DRAFT_73660</name>
</gene>
<feature type="region of interest" description="Disordered" evidence="1">
    <location>
        <begin position="261"/>
        <end position="300"/>
    </location>
</feature>
<feature type="compositionally biased region" description="Polar residues" evidence="1">
    <location>
        <begin position="926"/>
        <end position="952"/>
    </location>
</feature>
<feature type="compositionally biased region" description="Polar residues" evidence="1">
    <location>
        <begin position="1028"/>
        <end position="1040"/>
    </location>
</feature>
<feature type="compositionally biased region" description="Low complexity" evidence="1">
    <location>
        <begin position="794"/>
        <end position="808"/>
    </location>
</feature>
<feature type="region of interest" description="Disordered" evidence="1">
    <location>
        <begin position="907"/>
        <end position="952"/>
    </location>
</feature>
<keyword evidence="2" id="KW-0472">Membrane</keyword>
<evidence type="ECO:0000313" key="3">
    <source>
        <dbReference type="EMBL" id="KDN49915.1"/>
    </source>
</evidence>